<dbReference type="Proteomes" id="UP001152747">
    <property type="component" value="Unassembled WGS sequence"/>
</dbReference>
<keyword evidence="2" id="KW-1185">Reference proteome</keyword>
<name>A0A9P1NA58_9PELO</name>
<accession>A0A9P1NA58</accession>
<gene>
    <name evidence="1" type="ORF">CAMP_LOCUS19338</name>
</gene>
<sequence>MGKRKIVRKKVVAKKKKEELVEDEETEEATYSSLPTEIKMVIINMLGADGRSNMSRVSKLSEALCKMSPYFLQSLHFRIHKKQPKICVAHEMGRKDYELIFRNKTMTCKKFIDELWREKVGDTGKTTIENACEHFAKMVHQHQKTIRELHIHPENSRSLSFPTDTKLERLENLKITIEDGFDYRPVFEILEKPLKNLTICEGNGSEESRNRFMEIEQIYQAHEKLDVRDLALNYEELIKIKATNCEFRIGLLSEENIADWLKMYQNGEWQHTVLNYCIDVNFWAFDCHKLWRLLGSSEKDLNKYLAIRTRANRRKMLHLKFSQGFLQLRNLTAEFFGNNR</sequence>
<organism evidence="1 2">
    <name type="scientific">Caenorhabditis angaria</name>
    <dbReference type="NCBI Taxonomy" id="860376"/>
    <lineage>
        <taxon>Eukaryota</taxon>
        <taxon>Metazoa</taxon>
        <taxon>Ecdysozoa</taxon>
        <taxon>Nematoda</taxon>
        <taxon>Chromadorea</taxon>
        <taxon>Rhabditida</taxon>
        <taxon>Rhabditina</taxon>
        <taxon>Rhabditomorpha</taxon>
        <taxon>Rhabditoidea</taxon>
        <taxon>Rhabditidae</taxon>
        <taxon>Peloderinae</taxon>
        <taxon>Caenorhabditis</taxon>
    </lineage>
</organism>
<dbReference type="AlphaFoldDB" id="A0A9P1NA58"/>
<protein>
    <recommendedName>
        <fullName evidence="3">F-box domain-containing protein</fullName>
    </recommendedName>
</protein>
<proteinExistence type="predicted"/>
<comment type="caution">
    <text evidence="1">The sequence shown here is derived from an EMBL/GenBank/DDBJ whole genome shotgun (WGS) entry which is preliminary data.</text>
</comment>
<evidence type="ECO:0008006" key="3">
    <source>
        <dbReference type="Google" id="ProtNLM"/>
    </source>
</evidence>
<reference evidence="1" key="1">
    <citation type="submission" date="2022-11" db="EMBL/GenBank/DDBJ databases">
        <authorList>
            <person name="Kikuchi T."/>
        </authorList>
    </citation>
    <scope>NUCLEOTIDE SEQUENCE</scope>
    <source>
        <strain evidence="1">PS1010</strain>
    </source>
</reference>
<dbReference type="EMBL" id="CANHGI010000006">
    <property type="protein sequence ID" value="CAI5456701.1"/>
    <property type="molecule type" value="Genomic_DNA"/>
</dbReference>
<evidence type="ECO:0000313" key="1">
    <source>
        <dbReference type="EMBL" id="CAI5456701.1"/>
    </source>
</evidence>
<evidence type="ECO:0000313" key="2">
    <source>
        <dbReference type="Proteomes" id="UP001152747"/>
    </source>
</evidence>